<dbReference type="Proteomes" id="UP000781958">
    <property type="component" value="Unassembled WGS sequence"/>
</dbReference>
<gene>
    <name evidence="20" type="ORF">J2851_000847</name>
</gene>
<comment type="pathway">
    <text evidence="3 18">Phospholipid metabolism; CDP-diacylglycerol biosynthesis; CDP-diacylglycerol from sn-glycerol 3-phosphate: step 3/3.</text>
</comment>
<comment type="similarity">
    <text evidence="5 18">Belongs to the CDS family.</text>
</comment>
<comment type="pathway">
    <text evidence="4">Lipid metabolism.</text>
</comment>
<dbReference type="PANTHER" id="PTHR46382:SF1">
    <property type="entry name" value="PHOSPHATIDATE CYTIDYLYLTRANSFERASE"/>
    <property type="match status" value="1"/>
</dbReference>
<keyword evidence="16" id="KW-0594">Phospholipid biosynthesis</keyword>
<evidence type="ECO:0000256" key="12">
    <source>
        <dbReference type="ARBA" id="ARBA00022695"/>
    </source>
</evidence>
<keyword evidence="10 18" id="KW-0808">Transferase</keyword>
<feature type="transmembrane region" description="Helical" evidence="19">
    <location>
        <begin position="159"/>
        <end position="180"/>
    </location>
</feature>
<proteinExistence type="inferred from homology"/>
<comment type="subcellular location">
    <subcellularLocation>
        <location evidence="2">Cell membrane</location>
        <topology evidence="2">Multi-pass membrane protein</topology>
    </subcellularLocation>
</comment>
<evidence type="ECO:0000313" key="21">
    <source>
        <dbReference type="Proteomes" id="UP000781958"/>
    </source>
</evidence>
<keyword evidence="15 19" id="KW-0472">Membrane</keyword>
<evidence type="ECO:0000256" key="14">
    <source>
        <dbReference type="ARBA" id="ARBA00023098"/>
    </source>
</evidence>
<dbReference type="EMBL" id="JAGINP010000002">
    <property type="protein sequence ID" value="MBP2291105.1"/>
    <property type="molecule type" value="Genomic_DNA"/>
</dbReference>
<dbReference type="EC" id="2.7.7.41" evidence="6 18"/>
<protein>
    <recommendedName>
        <fullName evidence="7 18">Phosphatidate cytidylyltransferase</fullName>
        <ecNumber evidence="6 18">2.7.7.41</ecNumber>
    </recommendedName>
</protein>
<evidence type="ECO:0000313" key="20">
    <source>
        <dbReference type="EMBL" id="MBP2291105.1"/>
    </source>
</evidence>
<evidence type="ECO:0000256" key="5">
    <source>
        <dbReference type="ARBA" id="ARBA00010185"/>
    </source>
</evidence>
<keyword evidence="11 18" id="KW-0812">Transmembrane</keyword>
<feature type="transmembrane region" description="Helical" evidence="19">
    <location>
        <begin position="118"/>
        <end position="139"/>
    </location>
</feature>
<evidence type="ECO:0000256" key="11">
    <source>
        <dbReference type="ARBA" id="ARBA00022692"/>
    </source>
</evidence>
<feature type="transmembrane region" description="Helical" evidence="19">
    <location>
        <begin position="186"/>
        <end position="205"/>
    </location>
</feature>
<evidence type="ECO:0000256" key="3">
    <source>
        <dbReference type="ARBA" id="ARBA00005119"/>
    </source>
</evidence>
<evidence type="ECO:0000256" key="8">
    <source>
        <dbReference type="ARBA" id="ARBA00022475"/>
    </source>
</evidence>
<keyword evidence="14" id="KW-0443">Lipid metabolism</keyword>
<comment type="caution">
    <text evidence="20">The sequence shown here is derived from an EMBL/GenBank/DDBJ whole genome shotgun (WGS) entry which is preliminary data.</text>
</comment>
<dbReference type="RefSeq" id="WP_307418889.1">
    <property type="nucleotide sequence ID" value="NZ_JAGINP010000002.1"/>
</dbReference>
<feature type="transmembrane region" description="Helical" evidence="19">
    <location>
        <begin position="93"/>
        <end position="112"/>
    </location>
</feature>
<evidence type="ECO:0000256" key="2">
    <source>
        <dbReference type="ARBA" id="ARBA00004651"/>
    </source>
</evidence>
<evidence type="ECO:0000256" key="17">
    <source>
        <dbReference type="ARBA" id="ARBA00023264"/>
    </source>
</evidence>
<evidence type="ECO:0000256" key="13">
    <source>
        <dbReference type="ARBA" id="ARBA00022989"/>
    </source>
</evidence>
<keyword evidence="21" id="KW-1185">Reference proteome</keyword>
<evidence type="ECO:0000256" key="9">
    <source>
        <dbReference type="ARBA" id="ARBA00022516"/>
    </source>
</evidence>
<accession>A0ABS4SEV0</accession>
<dbReference type="InterPro" id="IPR000374">
    <property type="entry name" value="PC_trans"/>
</dbReference>
<dbReference type="PANTHER" id="PTHR46382">
    <property type="entry name" value="PHOSPHATIDATE CYTIDYLYLTRANSFERASE"/>
    <property type="match status" value="1"/>
</dbReference>
<evidence type="ECO:0000256" key="16">
    <source>
        <dbReference type="ARBA" id="ARBA00023209"/>
    </source>
</evidence>
<sequence length="256" mass="25867">MLSALVMAPVVLAAVWAGGWYFRALIAAGAVAAAVEWVNLVPCARKTPALALSVAGVLLAFVVQIAVGPLAAVIVAAAFAVAVALVGGGADRGLLGIGVLYVAAGILGLVWLRDLPSGGLPLFLFTMLAVWATDIGAYAAGRTIGGPKLAPRISPKKTWAGLIGGMISSALVGWGVAVVFGAQRPVLAFGVGGLLAVVAQAGDLFESAVKRRFNVKDSGHLIPGHGGILDRIDGLLVAAPVLALFHATLGTALSWW</sequence>
<comment type="catalytic activity">
    <reaction evidence="1 18">
        <text>a 1,2-diacyl-sn-glycero-3-phosphate + CTP + H(+) = a CDP-1,2-diacyl-sn-glycerol + diphosphate</text>
        <dbReference type="Rhea" id="RHEA:16229"/>
        <dbReference type="ChEBI" id="CHEBI:15378"/>
        <dbReference type="ChEBI" id="CHEBI:33019"/>
        <dbReference type="ChEBI" id="CHEBI:37563"/>
        <dbReference type="ChEBI" id="CHEBI:58332"/>
        <dbReference type="ChEBI" id="CHEBI:58608"/>
        <dbReference type="EC" id="2.7.7.41"/>
    </reaction>
</comment>
<dbReference type="GO" id="GO:0004605">
    <property type="term" value="F:phosphatidate cytidylyltransferase activity"/>
    <property type="evidence" value="ECO:0007669"/>
    <property type="project" value="UniProtKB-EC"/>
</dbReference>
<evidence type="ECO:0000256" key="6">
    <source>
        <dbReference type="ARBA" id="ARBA00012487"/>
    </source>
</evidence>
<keyword evidence="9" id="KW-0444">Lipid biosynthesis</keyword>
<evidence type="ECO:0000256" key="10">
    <source>
        <dbReference type="ARBA" id="ARBA00022679"/>
    </source>
</evidence>
<evidence type="ECO:0000256" key="15">
    <source>
        <dbReference type="ARBA" id="ARBA00023136"/>
    </source>
</evidence>
<evidence type="ECO:0000256" key="4">
    <source>
        <dbReference type="ARBA" id="ARBA00005189"/>
    </source>
</evidence>
<feature type="transmembrane region" description="Helical" evidence="19">
    <location>
        <begin position="57"/>
        <end position="86"/>
    </location>
</feature>
<evidence type="ECO:0000256" key="18">
    <source>
        <dbReference type="RuleBase" id="RU003938"/>
    </source>
</evidence>
<keyword evidence="12 18" id="KW-0548">Nucleotidyltransferase</keyword>
<organism evidence="20 21">
    <name type="scientific">Azospirillum rugosum</name>
    <dbReference type="NCBI Taxonomy" id="416170"/>
    <lineage>
        <taxon>Bacteria</taxon>
        <taxon>Pseudomonadati</taxon>
        <taxon>Pseudomonadota</taxon>
        <taxon>Alphaproteobacteria</taxon>
        <taxon>Rhodospirillales</taxon>
        <taxon>Azospirillaceae</taxon>
        <taxon>Azospirillum</taxon>
    </lineage>
</organism>
<reference evidence="20 21" key="1">
    <citation type="submission" date="2021-03" db="EMBL/GenBank/DDBJ databases">
        <title>Genomic Encyclopedia of Type Strains, Phase III (KMG-III): the genomes of soil and plant-associated and newly described type strains.</title>
        <authorList>
            <person name="Whitman W."/>
        </authorList>
    </citation>
    <scope>NUCLEOTIDE SEQUENCE [LARGE SCALE GENOMIC DNA]</scope>
    <source>
        <strain evidence="20 21">IMMIB AFH-6</strain>
    </source>
</reference>
<keyword evidence="8" id="KW-1003">Cell membrane</keyword>
<keyword evidence="17" id="KW-1208">Phospholipid metabolism</keyword>
<dbReference type="PROSITE" id="PS01315">
    <property type="entry name" value="CDS"/>
    <property type="match status" value="1"/>
</dbReference>
<evidence type="ECO:0000256" key="1">
    <source>
        <dbReference type="ARBA" id="ARBA00001698"/>
    </source>
</evidence>
<evidence type="ECO:0000256" key="19">
    <source>
        <dbReference type="SAM" id="Phobius"/>
    </source>
</evidence>
<evidence type="ECO:0000256" key="7">
    <source>
        <dbReference type="ARBA" id="ARBA00019373"/>
    </source>
</evidence>
<dbReference type="Pfam" id="PF01148">
    <property type="entry name" value="CTP_transf_1"/>
    <property type="match status" value="1"/>
</dbReference>
<name>A0ABS4SEV0_9PROT</name>
<keyword evidence="13 19" id="KW-1133">Transmembrane helix</keyword>